<dbReference type="Proteomes" id="UP000292118">
    <property type="component" value="Chromosome"/>
</dbReference>
<sequence>MPALLHSTNATPDKLDLGTVVALAALAVAIIAIPIAVFATRRWGSRRAKISVVSDAISLLPEATSGLVEVTFRGIPVNEPHLVTVVIANIGPRDVSSEMFDRGRPIIIRFDAMFFGLTQRDAALKTVSAGVGATGDDAQVAIRPSLLKRGATWSFSVIVAGPANVQVDAPLVDTDITTGHGAPELRDVVLAAANVAVRGILRF</sequence>
<gene>
    <name evidence="2" type="ORF">ET471_06625</name>
</gene>
<name>A0A4P6F399_9MICO</name>
<dbReference type="OrthoDB" id="4571802at2"/>
<dbReference type="RefSeq" id="WP_129187147.1">
    <property type="nucleotide sequence ID" value="NZ_CP035493.1"/>
</dbReference>
<evidence type="ECO:0000313" key="3">
    <source>
        <dbReference type="Proteomes" id="UP000292118"/>
    </source>
</evidence>
<dbReference type="AlphaFoldDB" id="A0A4P6F399"/>
<dbReference type="EMBL" id="CP035493">
    <property type="protein sequence ID" value="QAY69756.1"/>
    <property type="molecule type" value="Genomic_DNA"/>
</dbReference>
<proteinExistence type="predicted"/>
<keyword evidence="1" id="KW-0472">Membrane</keyword>
<organism evidence="2 3">
    <name type="scientific">Xylanimonas protaetiae</name>
    <dbReference type="NCBI Taxonomy" id="2509457"/>
    <lineage>
        <taxon>Bacteria</taxon>
        <taxon>Bacillati</taxon>
        <taxon>Actinomycetota</taxon>
        <taxon>Actinomycetes</taxon>
        <taxon>Micrococcales</taxon>
        <taxon>Promicromonosporaceae</taxon>
        <taxon>Xylanimonas</taxon>
    </lineage>
</organism>
<keyword evidence="3" id="KW-1185">Reference proteome</keyword>
<keyword evidence="1" id="KW-1133">Transmembrane helix</keyword>
<keyword evidence="1" id="KW-0812">Transmembrane</keyword>
<dbReference type="KEGG" id="xya:ET471_06625"/>
<evidence type="ECO:0000313" key="2">
    <source>
        <dbReference type="EMBL" id="QAY69756.1"/>
    </source>
</evidence>
<protein>
    <submittedName>
        <fullName evidence="2">Uncharacterized protein</fullName>
    </submittedName>
</protein>
<accession>A0A4P6F399</accession>
<evidence type="ECO:0000256" key="1">
    <source>
        <dbReference type="SAM" id="Phobius"/>
    </source>
</evidence>
<feature type="transmembrane region" description="Helical" evidence="1">
    <location>
        <begin position="20"/>
        <end position="39"/>
    </location>
</feature>
<reference evidence="2 3" key="1">
    <citation type="submission" date="2019-01" db="EMBL/GenBank/DDBJ databases">
        <title>Genome sequencing of strain FW10M-9.</title>
        <authorList>
            <person name="Heo J."/>
            <person name="Kim S.-J."/>
            <person name="Kim J.-S."/>
            <person name="Hong S.-B."/>
            <person name="Kwon S.-W."/>
        </authorList>
    </citation>
    <scope>NUCLEOTIDE SEQUENCE [LARGE SCALE GENOMIC DNA]</scope>
    <source>
        <strain evidence="2 3">FW10M-9</strain>
    </source>
</reference>